<dbReference type="PROSITE" id="PS50043">
    <property type="entry name" value="HTH_LUXR_2"/>
    <property type="match status" value="1"/>
</dbReference>
<dbReference type="InterPro" id="IPR001789">
    <property type="entry name" value="Sig_transdc_resp-reg_receiver"/>
</dbReference>
<dbReference type="GO" id="GO:0003677">
    <property type="term" value="F:DNA binding"/>
    <property type="evidence" value="ECO:0007669"/>
    <property type="project" value="UniProtKB-KW"/>
</dbReference>
<dbReference type="SMART" id="SM00421">
    <property type="entry name" value="HTH_LUXR"/>
    <property type="match status" value="1"/>
</dbReference>
<dbReference type="EMBL" id="JACHKY010000001">
    <property type="protein sequence ID" value="MBB4796420.1"/>
    <property type="molecule type" value="Genomic_DNA"/>
</dbReference>
<evidence type="ECO:0000313" key="9">
    <source>
        <dbReference type="EMBL" id="MBB4796420.1"/>
    </source>
</evidence>
<keyword evidence="2" id="KW-0902">Two-component regulatory system</keyword>
<dbReference type="Proteomes" id="UP000539957">
    <property type="component" value="Unassembled WGS sequence"/>
</dbReference>
<dbReference type="RefSeq" id="WP_184265824.1">
    <property type="nucleotide sequence ID" value="NZ_JACHKY010000001.1"/>
</dbReference>
<dbReference type="PANTHER" id="PTHR44688">
    <property type="entry name" value="DNA-BINDING TRANSCRIPTIONAL ACTIVATOR DEVR_DOSR"/>
    <property type="match status" value="1"/>
</dbReference>
<protein>
    <submittedName>
        <fullName evidence="9">Two-component system response regulator FixJ</fullName>
    </submittedName>
</protein>
<dbReference type="SUPFAM" id="SSF52172">
    <property type="entry name" value="CheY-like"/>
    <property type="match status" value="1"/>
</dbReference>
<dbReference type="PANTHER" id="PTHR44688:SF16">
    <property type="entry name" value="DNA-BINDING TRANSCRIPTIONAL ACTIVATOR DEVR_DOSR"/>
    <property type="match status" value="1"/>
</dbReference>
<keyword evidence="3" id="KW-0805">Transcription regulation</keyword>
<dbReference type="InterPro" id="IPR036388">
    <property type="entry name" value="WH-like_DNA-bd_sf"/>
</dbReference>
<keyword evidence="1 6" id="KW-0597">Phosphoprotein</keyword>
<evidence type="ECO:0000259" key="7">
    <source>
        <dbReference type="PROSITE" id="PS50043"/>
    </source>
</evidence>
<evidence type="ECO:0000256" key="1">
    <source>
        <dbReference type="ARBA" id="ARBA00022553"/>
    </source>
</evidence>
<keyword evidence="4" id="KW-0238">DNA-binding</keyword>
<evidence type="ECO:0000313" key="10">
    <source>
        <dbReference type="Proteomes" id="UP000539957"/>
    </source>
</evidence>
<organism evidence="9 10">
    <name type="scientific">Brevundimonas bullata</name>
    <dbReference type="NCBI Taxonomy" id="13160"/>
    <lineage>
        <taxon>Bacteria</taxon>
        <taxon>Pseudomonadati</taxon>
        <taxon>Pseudomonadota</taxon>
        <taxon>Alphaproteobacteria</taxon>
        <taxon>Caulobacterales</taxon>
        <taxon>Caulobacteraceae</taxon>
        <taxon>Brevundimonas</taxon>
    </lineage>
</organism>
<dbReference type="SUPFAM" id="SSF46894">
    <property type="entry name" value="C-terminal effector domain of the bipartite response regulators"/>
    <property type="match status" value="1"/>
</dbReference>
<proteinExistence type="predicted"/>
<dbReference type="FunFam" id="3.40.50.2300:FF:000018">
    <property type="entry name" value="DNA-binding transcriptional regulator NtrC"/>
    <property type="match status" value="1"/>
</dbReference>
<evidence type="ECO:0000259" key="8">
    <source>
        <dbReference type="PROSITE" id="PS50110"/>
    </source>
</evidence>
<sequence>MSLHSVFIVDDDAAVRDSLLMLLRGEGIRARGFASGVDFFSHLPEDATACVITDVRMPDMDGDEVVRRLSQMRGNAWPVIVITGHADVPMAVQMMKAGVVDFIEKPFDPRRLIETVRGCLARLNDVGHEQACRAAAELRLTRLTPRERQVFDALILGHSNKAIALNLDISPRTVEVFRAKVMTKMEADSLSALVRMGLALT</sequence>
<evidence type="ECO:0000256" key="4">
    <source>
        <dbReference type="ARBA" id="ARBA00023125"/>
    </source>
</evidence>
<name>A0A7W7IL90_9CAUL</name>
<dbReference type="Gene3D" id="1.10.10.10">
    <property type="entry name" value="Winged helix-like DNA-binding domain superfamily/Winged helix DNA-binding domain"/>
    <property type="match status" value="1"/>
</dbReference>
<evidence type="ECO:0000256" key="6">
    <source>
        <dbReference type="PROSITE-ProRule" id="PRU00169"/>
    </source>
</evidence>
<dbReference type="PROSITE" id="PS50110">
    <property type="entry name" value="RESPONSE_REGULATORY"/>
    <property type="match status" value="1"/>
</dbReference>
<dbReference type="InterPro" id="IPR016032">
    <property type="entry name" value="Sig_transdc_resp-reg_C-effctor"/>
</dbReference>
<dbReference type="PRINTS" id="PR00038">
    <property type="entry name" value="HTHLUXR"/>
</dbReference>
<dbReference type="NCBIfam" id="NF006900">
    <property type="entry name" value="PRK09390.1"/>
    <property type="match status" value="1"/>
</dbReference>
<dbReference type="Gene3D" id="3.40.50.2300">
    <property type="match status" value="1"/>
</dbReference>
<dbReference type="Pfam" id="PF00196">
    <property type="entry name" value="GerE"/>
    <property type="match status" value="1"/>
</dbReference>
<dbReference type="GO" id="GO:0006355">
    <property type="term" value="P:regulation of DNA-templated transcription"/>
    <property type="evidence" value="ECO:0007669"/>
    <property type="project" value="InterPro"/>
</dbReference>
<feature type="modified residue" description="4-aspartylphosphate" evidence="6">
    <location>
        <position position="54"/>
    </location>
</feature>
<keyword evidence="5" id="KW-0804">Transcription</keyword>
<dbReference type="SMART" id="SM00448">
    <property type="entry name" value="REC"/>
    <property type="match status" value="1"/>
</dbReference>
<dbReference type="InterPro" id="IPR000792">
    <property type="entry name" value="Tscrpt_reg_LuxR_C"/>
</dbReference>
<dbReference type="CDD" id="cd06170">
    <property type="entry name" value="LuxR_C_like"/>
    <property type="match status" value="1"/>
</dbReference>
<gene>
    <name evidence="9" type="ORF">HNP32_000134</name>
</gene>
<evidence type="ECO:0000256" key="3">
    <source>
        <dbReference type="ARBA" id="ARBA00023015"/>
    </source>
</evidence>
<evidence type="ECO:0000256" key="5">
    <source>
        <dbReference type="ARBA" id="ARBA00023163"/>
    </source>
</evidence>
<accession>A0A7W7IL90</accession>
<comment type="caution">
    <text evidence="9">The sequence shown here is derived from an EMBL/GenBank/DDBJ whole genome shotgun (WGS) entry which is preliminary data.</text>
</comment>
<evidence type="ECO:0000256" key="2">
    <source>
        <dbReference type="ARBA" id="ARBA00023012"/>
    </source>
</evidence>
<dbReference type="InterPro" id="IPR011006">
    <property type="entry name" value="CheY-like_superfamily"/>
</dbReference>
<feature type="domain" description="HTH luxR-type" evidence="7">
    <location>
        <begin position="136"/>
        <end position="201"/>
    </location>
</feature>
<dbReference type="Pfam" id="PF00072">
    <property type="entry name" value="Response_reg"/>
    <property type="match status" value="1"/>
</dbReference>
<dbReference type="GO" id="GO:0000160">
    <property type="term" value="P:phosphorelay signal transduction system"/>
    <property type="evidence" value="ECO:0007669"/>
    <property type="project" value="UniProtKB-KW"/>
</dbReference>
<reference evidence="9 10" key="1">
    <citation type="submission" date="2020-08" db="EMBL/GenBank/DDBJ databases">
        <title>Functional genomics of gut bacteria from endangered species of beetles.</title>
        <authorList>
            <person name="Carlos-Shanley C."/>
        </authorList>
    </citation>
    <scope>NUCLEOTIDE SEQUENCE [LARGE SCALE GENOMIC DNA]</scope>
    <source>
        <strain evidence="9 10">S00123</strain>
    </source>
</reference>
<dbReference type="AlphaFoldDB" id="A0A7W7IL90"/>
<feature type="domain" description="Response regulatory" evidence="8">
    <location>
        <begin position="5"/>
        <end position="120"/>
    </location>
</feature>
<keyword evidence="10" id="KW-1185">Reference proteome</keyword>